<sequence length="37" mass="3844">MSSLQSKAGRAMFLQDLCGGVSLVVLVVAAFHLPLIA</sequence>
<protein>
    <submittedName>
        <fullName evidence="2">Uncharacterized protein</fullName>
    </submittedName>
</protein>
<dbReference type="Proteomes" id="UP000272908">
    <property type="component" value="Unassembled WGS sequence"/>
</dbReference>
<accession>A0A3B0MMH5</accession>
<keyword evidence="1" id="KW-1133">Transmembrane helix</keyword>
<name>A0A3B0MMH5_9RHOB</name>
<feature type="transmembrane region" description="Helical" evidence="1">
    <location>
        <begin position="12"/>
        <end position="33"/>
    </location>
</feature>
<keyword evidence="1" id="KW-0812">Transmembrane</keyword>
<keyword evidence="3" id="KW-1185">Reference proteome</keyword>
<keyword evidence="1" id="KW-0472">Membrane</keyword>
<evidence type="ECO:0000313" key="2">
    <source>
        <dbReference type="EMBL" id="SUZ30869.1"/>
    </source>
</evidence>
<evidence type="ECO:0000256" key="1">
    <source>
        <dbReference type="SAM" id="Phobius"/>
    </source>
</evidence>
<gene>
    <name evidence="2" type="ORF">ROE7235_00598</name>
</gene>
<organism evidence="2 3">
    <name type="scientific">Roseinatronobacter ekhonensis</name>
    <dbReference type="NCBI Taxonomy" id="254356"/>
    <lineage>
        <taxon>Bacteria</taxon>
        <taxon>Pseudomonadati</taxon>
        <taxon>Pseudomonadota</taxon>
        <taxon>Alphaproteobacteria</taxon>
        <taxon>Rhodobacterales</taxon>
        <taxon>Paracoccaceae</taxon>
        <taxon>Roseinatronobacter</taxon>
    </lineage>
</organism>
<proteinExistence type="predicted"/>
<dbReference type="EMBL" id="UIHC01000004">
    <property type="protein sequence ID" value="SUZ30869.1"/>
    <property type="molecule type" value="Genomic_DNA"/>
</dbReference>
<dbReference type="AlphaFoldDB" id="A0A3B0MMH5"/>
<evidence type="ECO:0000313" key="3">
    <source>
        <dbReference type="Proteomes" id="UP000272908"/>
    </source>
</evidence>
<reference evidence="3" key="1">
    <citation type="submission" date="2018-08" db="EMBL/GenBank/DDBJ databases">
        <authorList>
            <person name="Rodrigo-Torres L."/>
            <person name="Arahal R. D."/>
            <person name="Lucena T."/>
        </authorList>
    </citation>
    <scope>NUCLEOTIDE SEQUENCE [LARGE SCALE GENOMIC DNA]</scope>
    <source>
        <strain evidence="3">CECT 7235</strain>
    </source>
</reference>